<dbReference type="Proteomes" id="UP000192656">
    <property type="component" value="Unassembled WGS sequence"/>
</dbReference>
<dbReference type="OrthoDB" id="7192139at2"/>
<protein>
    <submittedName>
        <fullName evidence="1">Uncharacterized protein</fullName>
    </submittedName>
</protein>
<name>A0A1W1ZX76_9HYPH</name>
<dbReference type="InterPro" id="IPR023214">
    <property type="entry name" value="HAD_sf"/>
</dbReference>
<proteinExistence type="predicted"/>
<accession>A0A1W1ZX76</accession>
<dbReference type="RefSeq" id="WP_084409009.1">
    <property type="nucleotide sequence ID" value="NZ_FWXR01000003.1"/>
</dbReference>
<dbReference type="EMBL" id="FWXR01000003">
    <property type="protein sequence ID" value="SMC53004.1"/>
    <property type="molecule type" value="Genomic_DNA"/>
</dbReference>
<dbReference type="AlphaFoldDB" id="A0A1W1ZX76"/>
<sequence length="216" mass="24266">MTKASAGPRIDELERRRDALLILDVDEVVLEFIAPFQKILSDHGAHLHADSFKLTGNVRSMSTGTALTGNELDQITLRLYEEQETRQPVVEGAHAALRALNQDIDILFLTAMQPSYYDHRRRLLDREGFTYPMIATERSKGAVVSDLSERWDGPIVFVDDLPPNLQSVRLSCPSAHLVHLMANDVFRPHLPPLPPGATPARDWSEAERIIRRVISA</sequence>
<evidence type="ECO:0000313" key="2">
    <source>
        <dbReference type="Proteomes" id="UP000192656"/>
    </source>
</evidence>
<reference evidence="1 2" key="1">
    <citation type="submission" date="2017-04" db="EMBL/GenBank/DDBJ databases">
        <authorList>
            <person name="Afonso C.L."/>
            <person name="Miller P.J."/>
            <person name="Scott M.A."/>
            <person name="Spackman E."/>
            <person name="Goraichik I."/>
            <person name="Dimitrov K.M."/>
            <person name="Suarez D.L."/>
            <person name="Swayne D.E."/>
        </authorList>
    </citation>
    <scope>NUCLEOTIDE SEQUENCE [LARGE SCALE GENOMIC DNA]</scope>
    <source>
        <strain evidence="1 2">CGMCC 1.10972</strain>
    </source>
</reference>
<evidence type="ECO:0000313" key="1">
    <source>
        <dbReference type="EMBL" id="SMC53004.1"/>
    </source>
</evidence>
<gene>
    <name evidence="1" type="ORF">SAMN06297251_103187</name>
</gene>
<dbReference type="STRING" id="937218.SAMN06297251_103187"/>
<dbReference type="Gene3D" id="3.40.50.1000">
    <property type="entry name" value="HAD superfamily/HAD-like"/>
    <property type="match status" value="1"/>
</dbReference>
<organism evidence="1 2">
    <name type="scientific">Fulvimarina manganoxydans</name>
    <dbReference type="NCBI Taxonomy" id="937218"/>
    <lineage>
        <taxon>Bacteria</taxon>
        <taxon>Pseudomonadati</taxon>
        <taxon>Pseudomonadota</taxon>
        <taxon>Alphaproteobacteria</taxon>
        <taxon>Hyphomicrobiales</taxon>
        <taxon>Aurantimonadaceae</taxon>
        <taxon>Fulvimarina</taxon>
    </lineage>
</organism>
<keyword evidence="2" id="KW-1185">Reference proteome</keyword>